<dbReference type="Pfam" id="PF13976">
    <property type="entry name" value="gag_pre-integrs"/>
    <property type="match status" value="1"/>
</dbReference>
<evidence type="ECO:0000313" key="20">
    <source>
        <dbReference type="Proteomes" id="UP000791440"/>
    </source>
</evidence>
<evidence type="ECO:0000256" key="15">
    <source>
        <dbReference type="PROSITE-ProRule" id="PRU00047"/>
    </source>
</evidence>
<feature type="compositionally biased region" description="Polar residues" evidence="16">
    <location>
        <begin position="730"/>
        <end position="746"/>
    </location>
</feature>
<keyword evidence="6" id="KW-0255">Endonuclease</keyword>
<evidence type="ECO:0000259" key="17">
    <source>
        <dbReference type="PROSITE" id="PS50158"/>
    </source>
</evidence>
<dbReference type="GO" id="GO:0015074">
    <property type="term" value="P:DNA integration"/>
    <property type="evidence" value="ECO:0007669"/>
    <property type="project" value="UniProtKB-KW"/>
</dbReference>
<dbReference type="GO" id="GO:0008233">
    <property type="term" value="F:peptidase activity"/>
    <property type="evidence" value="ECO:0007669"/>
    <property type="project" value="UniProtKB-KW"/>
</dbReference>
<dbReference type="PANTHER" id="PTHR42648:SF11">
    <property type="entry name" value="TRANSPOSON TY4-P GAG-POL POLYPROTEIN"/>
    <property type="match status" value="1"/>
</dbReference>
<dbReference type="GO" id="GO:0005524">
    <property type="term" value="F:ATP binding"/>
    <property type="evidence" value="ECO:0007669"/>
    <property type="project" value="UniProtKB-KW"/>
</dbReference>
<dbReference type="GO" id="GO:0003887">
    <property type="term" value="F:DNA-directed DNA polymerase activity"/>
    <property type="evidence" value="ECO:0007669"/>
    <property type="project" value="UniProtKB-KW"/>
</dbReference>
<comment type="function">
    <text evidence="1">The aspartyl protease (PR) mediates the proteolytic cleavages of the Gag and Gag-Pol polyproteins after assembly of the VLP.</text>
</comment>
<keyword evidence="12" id="KW-0548">Nucleotidyltransferase</keyword>
<evidence type="ECO:0000256" key="10">
    <source>
        <dbReference type="ARBA" id="ARBA00022908"/>
    </source>
</evidence>
<feature type="domain" description="Integrase catalytic" evidence="18">
    <location>
        <begin position="439"/>
        <end position="615"/>
    </location>
</feature>
<keyword evidence="8" id="KW-0067">ATP-binding</keyword>
<dbReference type="InterPro" id="IPR025724">
    <property type="entry name" value="GAG-pre-integrase_dom"/>
</dbReference>
<gene>
    <name evidence="19" type="ORF">O3G_MSEX002327</name>
</gene>
<name>A0A921YNF7_MANSE</name>
<dbReference type="PROSITE" id="PS50994">
    <property type="entry name" value="INTEGRASE"/>
    <property type="match status" value="1"/>
</dbReference>
<keyword evidence="2" id="KW-0645">Protease</keyword>
<keyword evidence="15" id="KW-0862">Zinc</keyword>
<feature type="compositionally biased region" description="Polar residues" evidence="16">
    <location>
        <begin position="181"/>
        <end position="195"/>
    </location>
</feature>
<keyword evidence="14" id="KW-0511">Multifunctional enzyme</keyword>
<dbReference type="Pfam" id="PF22936">
    <property type="entry name" value="Pol_BBD"/>
    <property type="match status" value="1"/>
</dbReference>
<evidence type="ECO:0000259" key="18">
    <source>
        <dbReference type="PROSITE" id="PS50994"/>
    </source>
</evidence>
<sequence length="1060" mass="121130">MAGSYLVNVPKLKGRENYDEWAFAAENFLLLEGMDITKDPDTSSSDAENKTTKAKLIMTIDSSLYVHIKDEKTAQDVWKRLKTLFDDSGFQRKISLLRHLISIRLEDSESMTSYVTQIVDTAQKLGSTGFKITDEWVGCLLLAGLPEKFAPMIMAIEHSGMAISTDVIKSKLLDMSSEVGSSGNDSAFLSRGWQQRNKKSKNTTETSKSVTPSSPSVKQIRCYRCKQIGHYKNQCKYNKEKESAVFSVFFMNSSYKSTDWYIDSGASAHMVTDVNRLQDVSYNQAMKSIVVANKTTVPVLCSGNTQITTVVDGSEYNITVKNVLCIPNLTTNLVSVSELIRNGNQVIFQGDICKILNHNKVVVAKARLVNGVYRLDTKQDCLLACKAETATSLLWHRRLGHINSKDLNNMKNGAVEGVSFPEKAEIDKSQCVTCCEGKLMRLPFTHRGSRCESVLEVVHADVCGPMETISEGKSRYFLLFVDDYSRMAFVYFLKAKNEALKYFKIYKALVEKQTEKSIKILRTDNGGEFCSTEFESFLNKEGIVHQKTNPHTPEQNGLCERLNRTVVERARCLLFDAKMEKKFWAEAVNTAVYLRNRTLASGLHKTPYELWSGRKPNLEHIRVFGSPAMVHIPKINRTKWDKKAEQYILLGFAENTKGYRVYNPKTKKITTSRDVIIMECSREANTVEALVEDEKEEDDSQIEKDEANSSTASSETIVDPTDITYVPDNTLDSSTSEEFCDSQSNEDTFEAERSSSEERIQRERRPPVRYGYSNVCVTESLDMHDDSLTYEEVMSGPEKEEWCSAMKEELQSFSDNEAWDVVNRPSEGKVVQCKWVFRKKLNSDNTVRYRARLVAKGFTQREGIDYKETFSPVLKYSTLKLLFAISVRLNLKITHLDVTTAFLNGRLEEIVYMELPQNLIYENNKNKVLKLNRAIYGLKQSARQWYKEVDDCLQQLNYIKSLYEPCLFVKSSEKYKTYIALFVDDFFIFSNCKEEVDHLKKHLNARFKLKDLGQLRKCLGMNVKIKKNKICIDQKDFIEKLLNKFKLENCKNIDTPMEVN</sequence>
<evidence type="ECO:0008006" key="21">
    <source>
        <dbReference type="Google" id="ProtNLM"/>
    </source>
</evidence>
<proteinExistence type="predicted"/>
<dbReference type="Pfam" id="PF25597">
    <property type="entry name" value="SH3_retrovirus"/>
    <property type="match status" value="1"/>
</dbReference>
<feature type="compositionally biased region" description="Basic and acidic residues" evidence="16">
    <location>
        <begin position="750"/>
        <end position="765"/>
    </location>
</feature>
<keyword evidence="5" id="KW-0547">Nucleotide-binding</keyword>
<evidence type="ECO:0000313" key="19">
    <source>
        <dbReference type="EMBL" id="KAG6442300.1"/>
    </source>
</evidence>
<keyword evidence="13" id="KW-0233">DNA recombination</keyword>
<evidence type="ECO:0000256" key="13">
    <source>
        <dbReference type="ARBA" id="ARBA00023172"/>
    </source>
</evidence>
<dbReference type="EMBL" id="JH668292">
    <property type="protein sequence ID" value="KAG6442300.1"/>
    <property type="molecule type" value="Genomic_DNA"/>
</dbReference>
<dbReference type="GO" id="GO:0003676">
    <property type="term" value="F:nucleic acid binding"/>
    <property type="evidence" value="ECO:0007669"/>
    <property type="project" value="InterPro"/>
</dbReference>
<dbReference type="GO" id="GO:0008270">
    <property type="term" value="F:zinc ion binding"/>
    <property type="evidence" value="ECO:0007669"/>
    <property type="project" value="UniProtKB-KW"/>
</dbReference>
<evidence type="ECO:0000256" key="4">
    <source>
        <dbReference type="ARBA" id="ARBA00022723"/>
    </source>
</evidence>
<dbReference type="Pfam" id="PF00665">
    <property type="entry name" value="rve"/>
    <property type="match status" value="1"/>
</dbReference>
<organism evidence="19 20">
    <name type="scientific">Manduca sexta</name>
    <name type="common">Tobacco hawkmoth</name>
    <name type="synonym">Tobacco hornworm</name>
    <dbReference type="NCBI Taxonomy" id="7130"/>
    <lineage>
        <taxon>Eukaryota</taxon>
        <taxon>Metazoa</taxon>
        <taxon>Ecdysozoa</taxon>
        <taxon>Arthropoda</taxon>
        <taxon>Hexapoda</taxon>
        <taxon>Insecta</taxon>
        <taxon>Pterygota</taxon>
        <taxon>Neoptera</taxon>
        <taxon>Endopterygota</taxon>
        <taxon>Lepidoptera</taxon>
        <taxon>Glossata</taxon>
        <taxon>Ditrysia</taxon>
        <taxon>Bombycoidea</taxon>
        <taxon>Sphingidae</taxon>
        <taxon>Sphinginae</taxon>
        <taxon>Sphingini</taxon>
        <taxon>Manduca</taxon>
    </lineage>
</organism>
<evidence type="ECO:0000256" key="9">
    <source>
        <dbReference type="ARBA" id="ARBA00022842"/>
    </source>
</evidence>
<dbReference type="InterPro" id="IPR054722">
    <property type="entry name" value="PolX-like_BBD"/>
</dbReference>
<dbReference type="Pfam" id="PF07727">
    <property type="entry name" value="RVT_2"/>
    <property type="match status" value="1"/>
</dbReference>
<keyword evidence="10" id="KW-0229">DNA integration</keyword>
<keyword evidence="7" id="KW-0378">Hydrolase</keyword>
<evidence type="ECO:0000256" key="5">
    <source>
        <dbReference type="ARBA" id="ARBA00022741"/>
    </source>
</evidence>
<dbReference type="InterPro" id="IPR001584">
    <property type="entry name" value="Integrase_cat-core"/>
</dbReference>
<dbReference type="PROSITE" id="PS50158">
    <property type="entry name" value="ZF_CCHC"/>
    <property type="match status" value="1"/>
</dbReference>
<protein>
    <recommendedName>
        <fullName evidence="21">Retrovirus-related Pol polyprotein from transposon TNT 1-94</fullName>
    </recommendedName>
</protein>
<dbReference type="GO" id="GO:0006508">
    <property type="term" value="P:proteolysis"/>
    <property type="evidence" value="ECO:0007669"/>
    <property type="project" value="UniProtKB-KW"/>
</dbReference>
<dbReference type="Pfam" id="PF14223">
    <property type="entry name" value="Retrotran_gag_2"/>
    <property type="match status" value="1"/>
</dbReference>
<evidence type="ECO:0000256" key="1">
    <source>
        <dbReference type="ARBA" id="ARBA00002180"/>
    </source>
</evidence>
<evidence type="ECO:0000256" key="11">
    <source>
        <dbReference type="ARBA" id="ARBA00022918"/>
    </source>
</evidence>
<dbReference type="PANTHER" id="PTHR42648">
    <property type="entry name" value="TRANSPOSASE, PUTATIVE-RELATED"/>
    <property type="match status" value="1"/>
</dbReference>
<keyword evidence="12" id="KW-0808">Transferase</keyword>
<evidence type="ECO:0000256" key="8">
    <source>
        <dbReference type="ARBA" id="ARBA00022840"/>
    </source>
</evidence>
<dbReference type="InterPro" id="IPR039537">
    <property type="entry name" value="Retrotran_Ty1/copia-like"/>
</dbReference>
<comment type="caution">
    <text evidence="19">The sequence shown here is derived from an EMBL/GenBank/DDBJ whole genome shotgun (WGS) entry which is preliminary data.</text>
</comment>
<feature type="compositionally biased region" description="Low complexity" evidence="16">
    <location>
        <begin position="203"/>
        <end position="214"/>
    </location>
</feature>
<feature type="compositionally biased region" description="Acidic residues" evidence="16">
    <location>
        <begin position="690"/>
        <end position="700"/>
    </location>
</feature>
<keyword evidence="9" id="KW-0460">Magnesium</keyword>
<reference evidence="19" key="2">
    <citation type="submission" date="2020-12" db="EMBL/GenBank/DDBJ databases">
        <authorList>
            <person name="Kanost M."/>
        </authorList>
    </citation>
    <scope>NUCLEOTIDE SEQUENCE</scope>
</reference>
<evidence type="ECO:0000256" key="3">
    <source>
        <dbReference type="ARBA" id="ARBA00022722"/>
    </source>
</evidence>
<dbReference type="InterPro" id="IPR013103">
    <property type="entry name" value="RVT_2"/>
</dbReference>
<keyword evidence="11" id="KW-0695">RNA-directed DNA polymerase</keyword>
<keyword evidence="20" id="KW-1185">Reference proteome</keyword>
<evidence type="ECO:0000256" key="12">
    <source>
        <dbReference type="ARBA" id="ARBA00022932"/>
    </source>
</evidence>
<evidence type="ECO:0000256" key="6">
    <source>
        <dbReference type="ARBA" id="ARBA00022759"/>
    </source>
</evidence>
<dbReference type="InterPro" id="IPR057670">
    <property type="entry name" value="SH3_retrovirus"/>
</dbReference>
<keyword evidence="15" id="KW-0863">Zinc-finger</keyword>
<keyword evidence="3" id="KW-0540">Nuclease</keyword>
<dbReference type="AlphaFoldDB" id="A0A921YNF7"/>
<keyword evidence="12" id="KW-0239">DNA-directed DNA polymerase</keyword>
<keyword evidence="4" id="KW-0479">Metal-binding</keyword>
<dbReference type="InterPro" id="IPR001878">
    <property type="entry name" value="Znf_CCHC"/>
</dbReference>
<dbReference type="Proteomes" id="UP000791440">
    <property type="component" value="Unassembled WGS sequence"/>
</dbReference>
<dbReference type="GO" id="GO:0004519">
    <property type="term" value="F:endonuclease activity"/>
    <property type="evidence" value="ECO:0007669"/>
    <property type="project" value="UniProtKB-KW"/>
</dbReference>
<evidence type="ECO:0000256" key="16">
    <source>
        <dbReference type="SAM" id="MobiDB-lite"/>
    </source>
</evidence>
<feature type="region of interest" description="Disordered" evidence="16">
    <location>
        <begin position="181"/>
        <end position="214"/>
    </location>
</feature>
<dbReference type="GO" id="GO:0003964">
    <property type="term" value="F:RNA-directed DNA polymerase activity"/>
    <property type="evidence" value="ECO:0007669"/>
    <property type="project" value="UniProtKB-KW"/>
</dbReference>
<evidence type="ECO:0000256" key="7">
    <source>
        <dbReference type="ARBA" id="ARBA00022801"/>
    </source>
</evidence>
<reference evidence="19" key="1">
    <citation type="journal article" date="2016" name="Insect Biochem. Mol. Biol.">
        <title>Multifaceted biological insights from a draft genome sequence of the tobacco hornworm moth, Manduca sexta.</title>
        <authorList>
            <person name="Kanost M.R."/>
            <person name="Arrese E.L."/>
            <person name="Cao X."/>
            <person name="Chen Y.R."/>
            <person name="Chellapilla S."/>
            <person name="Goldsmith M.R."/>
            <person name="Grosse-Wilde E."/>
            <person name="Heckel D.G."/>
            <person name="Herndon N."/>
            <person name="Jiang H."/>
            <person name="Papanicolaou A."/>
            <person name="Qu J."/>
            <person name="Soulages J.L."/>
            <person name="Vogel H."/>
            <person name="Walters J."/>
            <person name="Waterhouse R.M."/>
            <person name="Ahn S.J."/>
            <person name="Almeida F.C."/>
            <person name="An C."/>
            <person name="Aqrawi P."/>
            <person name="Bretschneider A."/>
            <person name="Bryant W.B."/>
            <person name="Bucks S."/>
            <person name="Chao H."/>
            <person name="Chevignon G."/>
            <person name="Christen J.M."/>
            <person name="Clarke D.F."/>
            <person name="Dittmer N.T."/>
            <person name="Ferguson L.C.F."/>
            <person name="Garavelou S."/>
            <person name="Gordon K.H.J."/>
            <person name="Gunaratna R.T."/>
            <person name="Han Y."/>
            <person name="Hauser F."/>
            <person name="He Y."/>
            <person name="Heidel-Fischer H."/>
            <person name="Hirsh A."/>
            <person name="Hu Y."/>
            <person name="Jiang H."/>
            <person name="Kalra D."/>
            <person name="Klinner C."/>
            <person name="Konig C."/>
            <person name="Kovar C."/>
            <person name="Kroll A.R."/>
            <person name="Kuwar S.S."/>
            <person name="Lee S.L."/>
            <person name="Lehman R."/>
            <person name="Li K."/>
            <person name="Li Z."/>
            <person name="Liang H."/>
            <person name="Lovelace S."/>
            <person name="Lu Z."/>
            <person name="Mansfield J.H."/>
            <person name="McCulloch K.J."/>
            <person name="Mathew T."/>
            <person name="Morton B."/>
            <person name="Muzny D.M."/>
            <person name="Neunemann D."/>
            <person name="Ongeri F."/>
            <person name="Pauchet Y."/>
            <person name="Pu L.L."/>
            <person name="Pyrousis I."/>
            <person name="Rao X.J."/>
            <person name="Redding A."/>
            <person name="Roesel C."/>
            <person name="Sanchez-Gracia A."/>
            <person name="Schaack S."/>
            <person name="Shukla A."/>
            <person name="Tetreau G."/>
            <person name="Wang Y."/>
            <person name="Xiong G.H."/>
            <person name="Traut W."/>
            <person name="Walsh T.K."/>
            <person name="Worley K.C."/>
            <person name="Wu D."/>
            <person name="Wu W."/>
            <person name="Wu Y.Q."/>
            <person name="Zhang X."/>
            <person name="Zou Z."/>
            <person name="Zucker H."/>
            <person name="Briscoe A.D."/>
            <person name="Burmester T."/>
            <person name="Clem R.J."/>
            <person name="Feyereisen R."/>
            <person name="Grimmelikhuijzen C.J.P."/>
            <person name="Hamodrakas S.J."/>
            <person name="Hansson B.S."/>
            <person name="Huguet E."/>
            <person name="Jermiin L.S."/>
            <person name="Lan Q."/>
            <person name="Lehman H.K."/>
            <person name="Lorenzen M."/>
            <person name="Merzendorfer H."/>
            <person name="Michalopoulos I."/>
            <person name="Morton D.B."/>
            <person name="Muthukrishnan S."/>
            <person name="Oakeshott J.G."/>
            <person name="Palmer W."/>
            <person name="Park Y."/>
            <person name="Passarelli A.L."/>
            <person name="Rozas J."/>
            <person name="Schwartz L.M."/>
            <person name="Smith W."/>
            <person name="Southgate A."/>
            <person name="Vilcinskas A."/>
            <person name="Vogt R."/>
            <person name="Wang P."/>
            <person name="Werren J."/>
            <person name="Yu X.Q."/>
            <person name="Zhou J.J."/>
            <person name="Brown S.J."/>
            <person name="Scherer S.E."/>
            <person name="Richards S."/>
            <person name="Blissard G.W."/>
        </authorList>
    </citation>
    <scope>NUCLEOTIDE SEQUENCE</scope>
</reference>
<feature type="domain" description="CCHC-type" evidence="17">
    <location>
        <begin position="221"/>
        <end position="236"/>
    </location>
</feature>
<accession>A0A921YNF7</accession>
<evidence type="ECO:0000256" key="2">
    <source>
        <dbReference type="ARBA" id="ARBA00022670"/>
    </source>
</evidence>
<dbReference type="GO" id="GO:0006310">
    <property type="term" value="P:DNA recombination"/>
    <property type="evidence" value="ECO:0007669"/>
    <property type="project" value="UniProtKB-KW"/>
</dbReference>
<evidence type="ECO:0000256" key="14">
    <source>
        <dbReference type="ARBA" id="ARBA00023268"/>
    </source>
</evidence>
<feature type="region of interest" description="Disordered" evidence="16">
    <location>
        <begin position="687"/>
        <end position="765"/>
    </location>
</feature>